<organism evidence="6 7">
    <name type="scientific">Phocaeicola salanitronis (strain DSM 18170 / JCM 13657 / CCUG 60908 / BL78)</name>
    <name type="common">Bacteroides salanitronis</name>
    <dbReference type="NCBI Taxonomy" id="667015"/>
    <lineage>
        <taxon>Bacteria</taxon>
        <taxon>Pseudomonadati</taxon>
        <taxon>Bacteroidota</taxon>
        <taxon>Bacteroidia</taxon>
        <taxon>Bacteroidales</taxon>
        <taxon>Bacteroidaceae</taxon>
        <taxon>Phocaeicola</taxon>
    </lineage>
</organism>
<dbReference type="SUPFAM" id="SSF100950">
    <property type="entry name" value="NagB/RpiA/CoA transferase-like"/>
    <property type="match status" value="1"/>
</dbReference>
<dbReference type="PROSITE" id="PS00523">
    <property type="entry name" value="SULFATASE_1"/>
    <property type="match status" value="1"/>
</dbReference>
<dbReference type="InterPro" id="IPR003737">
    <property type="entry name" value="GlcNAc_PI_deacetylase-related"/>
</dbReference>
<dbReference type="InterPro" id="IPR004547">
    <property type="entry name" value="Glucosamine6P_isomerase"/>
</dbReference>
<dbReference type="eggNOG" id="COG2120">
    <property type="taxonomic scope" value="Bacteria"/>
</dbReference>
<evidence type="ECO:0000313" key="7">
    <source>
        <dbReference type="Proteomes" id="UP000007486"/>
    </source>
</evidence>
<dbReference type="RefSeq" id="WP_013618214.1">
    <property type="nucleotide sequence ID" value="NC_015164.1"/>
</dbReference>
<dbReference type="InterPro" id="IPR006148">
    <property type="entry name" value="Glc/Gal-6P_isomerase"/>
</dbReference>
<dbReference type="InterPro" id="IPR052960">
    <property type="entry name" value="GlcN6P_deaminase-like"/>
</dbReference>
<reference evidence="6 7" key="1">
    <citation type="journal article" date="2011" name="Stand. Genomic Sci.">
        <title>Complete genome sequence of Bacteroides salanitronis type strain (BL78).</title>
        <authorList>
            <person name="Gronow S."/>
            <person name="Held B."/>
            <person name="Lucas S."/>
            <person name="Lapidus A."/>
            <person name="Del Rio T.G."/>
            <person name="Nolan M."/>
            <person name="Tice H."/>
            <person name="Deshpande S."/>
            <person name="Cheng J.F."/>
            <person name="Pitluck S."/>
            <person name="Liolios K."/>
            <person name="Pagani I."/>
            <person name="Ivanova N."/>
            <person name="Mavromatis K."/>
            <person name="Pati A."/>
            <person name="Tapia R."/>
            <person name="Han C."/>
            <person name="Goodwin L."/>
            <person name="Chen A."/>
            <person name="Palaniappan K."/>
            <person name="Land M."/>
            <person name="Hauser L."/>
            <person name="Chang Y.J."/>
            <person name="Jeffries C.D."/>
            <person name="Brambilla E.M."/>
            <person name="Rohde M."/>
            <person name="Goker M."/>
            <person name="Detter J.C."/>
            <person name="Woyke T."/>
            <person name="Bristow J."/>
            <person name="Markowitz V."/>
            <person name="Hugenholtz P."/>
            <person name="Kyrpides N.C."/>
            <person name="Klenk H.P."/>
            <person name="Eisen J.A."/>
        </authorList>
    </citation>
    <scope>NUCLEOTIDE SEQUENCE [LARGE SCALE GENOMIC DNA]</scope>
    <source>
        <strain evidence="6 7">DSM 18170</strain>
    </source>
</reference>
<dbReference type="KEGG" id="bsa:Bacsa_2236"/>
<dbReference type="AlphaFoldDB" id="F0R5P7"/>
<feature type="domain" description="Glucosamine/galactosamine-6-phosphate isomerase" evidence="5">
    <location>
        <begin position="441"/>
        <end position="664"/>
    </location>
</feature>
<dbReference type="PROSITE" id="PS01161">
    <property type="entry name" value="GLC_GALNAC_ISOMERASE"/>
    <property type="match status" value="1"/>
</dbReference>
<protein>
    <submittedName>
        <fullName evidence="6">Sulfatase</fullName>
    </submittedName>
</protein>
<dbReference type="Gene3D" id="3.40.50.1360">
    <property type="match status" value="1"/>
</dbReference>
<comment type="PTM">
    <text evidence="3">The conversion to 3-oxoalanine (also known as C-formylglycine, FGly), of a serine or cysteine residue in prokaryotes and of a cysteine residue in eukaryotes, is critical for catalytic activity.</text>
</comment>
<name>F0R5P7_PHOSB</name>
<proteinExistence type="inferred from homology"/>
<dbReference type="InterPro" id="IPR017850">
    <property type="entry name" value="Alkaline_phosphatase_core_sf"/>
</dbReference>
<evidence type="ECO:0000259" key="5">
    <source>
        <dbReference type="Pfam" id="PF01182"/>
    </source>
</evidence>
<evidence type="ECO:0000313" key="6">
    <source>
        <dbReference type="EMBL" id="ADY36787.1"/>
    </source>
</evidence>
<dbReference type="InterPro" id="IPR018321">
    <property type="entry name" value="Glucosamine6P_isomerase_CS"/>
</dbReference>
<dbReference type="STRING" id="667015.Bacsa_2236"/>
<dbReference type="OrthoDB" id="9791139at2"/>
<dbReference type="Gene3D" id="3.40.50.10320">
    <property type="entry name" value="LmbE-like"/>
    <property type="match status" value="1"/>
</dbReference>
<dbReference type="NCBIfam" id="NF002557">
    <property type="entry name" value="PRK02122.1"/>
    <property type="match status" value="1"/>
</dbReference>
<dbReference type="SUPFAM" id="SSF102588">
    <property type="entry name" value="LmbE-like"/>
    <property type="match status" value="1"/>
</dbReference>
<feature type="modified residue" description="3-oxoalanine (Ser)" evidence="3">
    <location>
        <position position="69"/>
    </location>
</feature>
<accession>F0R5P7</accession>
<dbReference type="GO" id="GO:0006044">
    <property type="term" value="P:N-acetylglucosamine metabolic process"/>
    <property type="evidence" value="ECO:0007669"/>
    <property type="project" value="InterPro"/>
</dbReference>
<dbReference type="CDD" id="cd01399">
    <property type="entry name" value="GlcN6P_deaminase"/>
    <property type="match status" value="1"/>
</dbReference>
<keyword evidence="2" id="KW-0378">Hydrolase</keyword>
<comment type="similarity">
    <text evidence="1">Belongs to the sulfatase family.</text>
</comment>
<dbReference type="Pfam" id="PF00884">
    <property type="entry name" value="Sulfatase"/>
    <property type="match status" value="1"/>
</dbReference>
<dbReference type="InterPro" id="IPR037171">
    <property type="entry name" value="NagB/RpiA_transferase-like"/>
</dbReference>
<dbReference type="Pfam" id="PF01182">
    <property type="entry name" value="Glucosamine_iso"/>
    <property type="match status" value="1"/>
</dbReference>
<dbReference type="Gene3D" id="3.40.720.10">
    <property type="entry name" value="Alkaline Phosphatase, subunit A"/>
    <property type="match status" value="1"/>
</dbReference>
<dbReference type="GO" id="GO:0005975">
    <property type="term" value="P:carbohydrate metabolic process"/>
    <property type="evidence" value="ECO:0007669"/>
    <property type="project" value="InterPro"/>
</dbReference>
<dbReference type="PANTHER" id="PTHR42892">
    <property type="entry name" value="GLUCOSAMINE-6-PHOSPHATE DEAMINASE-LIKE PROTEIN BT_0258-RELATED"/>
    <property type="match status" value="1"/>
</dbReference>
<dbReference type="InterPro" id="IPR024078">
    <property type="entry name" value="LmbE-like_dom_sf"/>
</dbReference>
<sequence>MKPIFYCALFSPAVLGAQERPNILYIMTDQQTATAMSCAGNEEVHTPNMDRLAQRGVRFSNAYCSMPLSGPSRSSMFTGYTPGQVGLTENGTPMPDSIRTRTLGTLLEESGYECAYAGKWHAHTNSLPAKEAFGFENLHGHNDFGLAEACVAFLRRNPEQPFFLVASFDNPHNICEYARHQNPPYASFEEPALEDCPGLPANFAVNPYDADALAFERRQNHRLYPTVTFTPDDWRRYRNAYYRLIEAVDKEIGKILDEVDRQGLWENTVVIFTSDHGDGCGAHQWNQKTALYEEVVNVPFIVCLPGGKNAGKVLPQFINNGEDLMPSVCDWAEVEVPSGRQGVSFREVAEEGDTAKAHRPYVVTETFFGETAGTLGWMVRTPYYKYVLYDTGKNREQLYDMRTDRGEVSTRYYKPENTIDRSVLTRFEKIPTNIYETVDEGVKCIADEVIRKIQERQHDGKFCTLALGTGASLRPLYAELVRRHKEEGVSFRNAVIFNLYEYYPLSEQGSSSIGQLNELFLNQVDIDRQNVFTPDGTIPQDAVIDHCLLYEQRIKTYGGLDIVLMGIGREGNVAMNEPGSTAASITRLIFVDSTSRSEAAHNLGVDNLPPCSITMGINTIMEARRVYLLAWGDDKTDIIKQAVEDKISDTLPASYLQMHQNATVCIDLPAASHLTRIQRPWLVTSCEWTDKLIRSAIVWLCLLTGKPILKLTNKDYNENGLSELLVLYGSAYNVNIKIFNDLQHTITGWPGGKPNADDTYRPERAKPFPKRVVVFSPHPDDDVISMGGTIRRLVQQGHDVHVAYETSGNIAVGDEEVVRFMHFINGFNQLFDENQNETIRKMYADIKQFLLQKKEGDIDTRDILTIKGLIRRGEARTACTYNRIPLDHVHFLDLPFYETGRIEKNPISETDVQIVQKLLQEVQPHQIYVAGDLADPHGTHRVCTDAVLAAIDEEKNAGAAWLKDCRIWMYRGAWAEWEIENIEMAVPFSPEELRAKRNSILKHQSQMESAPFLGNDERLFWQRSEDRNRGTASLYDKLGLACYEAMEAFVEYKPL</sequence>
<dbReference type="Proteomes" id="UP000007486">
    <property type="component" value="Chromosome"/>
</dbReference>
<evidence type="ECO:0000256" key="1">
    <source>
        <dbReference type="ARBA" id="ARBA00008779"/>
    </source>
</evidence>
<dbReference type="eggNOG" id="COG0363">
    <property type="taxonomic scope" value="Bacteria"/>
</dbReference>
<dbReference type="SUPFAM" id="SSF53649">
    <property type="entry name" value="Alkaline phosphatase-like"/>
    <property type="match status" value="1"/>
</dbReference>
<evidence type="ECO:0000259" key="4">
    <source>
        <dbReference type="Pfam" id="PF00884"/>
    </source>
</evidence>
<dbReference type="PANTHER" id="PTHR42892:SF1">
    <property type="entry name" value="GLUCOSAMINE-6-PHOSPHATE ISOMERASE"/>
    <property type="match status" value="1"/>
</dbReference>
<evidence type="ECO:0000256" key="3">
    <source>
        <dbReference type="PIRSR" id="PIRSR600917-52"/>
    </source>
</evidence>
<feature type="domain" description="Sulfatase N-terminal" evidence="4">
    <location>
        <begin position="21"/>
        <end position="333"/>
    </location>
</feature>
<dbReference type="HOGENOM" id="CLU_290149_0_0_10"/>
<dbReference type="Pfam" id="PF02585">
    <property type="entry name" value="PIG-L"/>
    <property type="match status" value="1"/>
</dbReference>
<dbReference type="GO" id="GO:0004342">
    <property type="term" value="F:glucosamine-6-phosphate deaminase activity"/>
    <property type="evidence" value="ECO:0007669"/>
    <property type="project" value="InterPro"/>
</dbReference>
<evidence type="ECO:0000256" key="2">
    <source>
        <dbReference type="ARBA" id="ARBA00022801"/>
    </source>
</evidence>
<keyword evidence="7" id="KW-1185">Reference proteome</keyword>
<dbReference type="eggNOG" id="COG3119">
    <property type="taxonomic scope" value="Bacteria"/>
</dbReference>
<dbReference type="EMBL" id="CP002530">
    <property type="protein sequence ID" value="ADY36787.1"/>
    <property type="molecule type" value="Genomic_DNA"/>
</dbReference>
<gene>
    <name evidence="6" type="ordered locus">Bacsa_2236</name>
</gene>
<dbReference type="InterPro" id="IPR024607">
    <property type="entry name" value="Sulfatase_CS"/>
</dbReference>
<dbReference type="InterPro" id="IPR000917">
    <property type="entry name" value="Sulfatase_N"/>
</dbReference>